<keyword evidence="4 8" id="KW-0812">Transmembrane</keyword>
<evidence type="ECO:0000256" key="4">
    <source>
        <dbReference type="ARBA" id="ARBA00022692"/>
    </source>
</evidence>
<dbReference type="AlphaFoldDB" id="A0A0D9Z2J0"/>
<keyword evidence="6 8" id="KW-0472">Membrane</keyword>
<name>A0A0D9Z2J0_9ORYZ</name>
<dbReference type="GO" id="GO:0016791">
    <property type="term" value="F:phosphatase activity"/>
    <property type="evidence" value="ECO:0007669"/>
    <property type="project" value="TreeGrafter"/>
</dbReference>
<dbReference type="GO" id="GO:0010143">
    <property type="term" value="P:cutin biosynthetic process"/>
    <property type="evidence" value="ECO:0007669"/>
    <property type="project" value="TreeGrafter"/>
</dbReference>
<feature type="transmembrane region" description="Helical" evidence="8">
    <location>
        <begin position="269"/>
        <end position="300"/>
    </location>
</feature>
<evidence type="ECO:0000313" key="10">
    <source>
        <dbReference type="EnsemblPlants" id="OGLUM03G04790.1"/>
    </source>
</evidence>
<dbReference type="SUPFAM" id="SSF69593">
    <property type="entry name" value="Glycerol-3-phosphate (1)-acyltransferase"/>
    <property type="match status" value="2"/>
</dbReference>
<evidence type="ECO:0000313" key="11">
    <source>
        <dbReference type="Proteomes" id="UP000026961"/>
    </source>
</evidence>
<dbReference type="Gene3D" id="3.40.50.1000">
    <property type="entry name" value="HAD superfamily/HAD-like"/>
    <property type="match status" value="1"/>
</dbReference>
<dbReference type="Pfam" id="PF23270">
    <property type="entry name" value="HAD_RAM2_N"/>
    <property type="match status" value="1"/>
</dbReference>
<feature type="transmembrane region" description="Helical" evidence="8">
    <location>
        <begin position="51"/>
        <end position="78"/>
    </location>
</feature>
<evidence type="ECO:0000256" key="5">
    <source>
        <dbReference type="ARBA" id="ARBA00022989"/>
    </source>
</evidence>
<dbReference type="eggNOG" id="ENOG502QQTS">
    <property type="taxonomic scope" value="Eukaryota"/>
</dbReference>
<comment type="similarity">
    <text evidence="2">Belongs to the GPAT/DAPAT family.</text>
</comment>
<evidence type="ECO:0000256" key="1">
    <source>
        <dbReference type="ARBA" id="ARBA00004370"/>
    </source>
</evidence>
<evidence type="ECO:0000256" key="3">
    <source>
        <dbReference type="ARBA" id="ARBA00022679"/>
    </source>
</evidence>
<dbReference type="HOGENOM" id="CLU_028504_1_0_1"/>
<dbReference type="GO" id="GO:0090447">
    <property type="term" value="F:glycerol-3-phosphate 2-O-acyltransferase activity"/>
    <property type="evidence" value="ECO:0007669"/>
    <property type="project" value="TreeGrafter"/>
</dbReference>
<dbReference type="EnsemblPlants" id="OGLUM03G04790.1">
    <property type="protein sequence ID" value="OGLUM03G04790.1"/>
    <property type="gene ID" value="OGLUM03G04790"/>
</dbReference>
<dbReference type="Proteomes" id="UP000026961">
    <property type="component" value="Chromosome 3"/>
</dbReference>
<dbReference type="Gene3D" id="1.20.1440.100">
    <property type="entry name" value="SG protein - dephosphorylation function"/>
    <property type="match status" value="1"/>
</dbReference>
<dbReference type="PANTHER" id="PTHR15486">
    <property type="entry name" value="ANCIENT UBIQUITOUS PROTEIN"/>
    <property type="match status" value="1"/>
</dbReference>
<evidence type="ECO:0000259" key="9">
    <source>
        <dbReference type="Pfam" id="PF23270"/>
    </source>
</evidence>
<reference evidence="10" key="1">
    <citation type="submission" date="2015-04" db="UniProtKB">
        <authorList>
            <consortium name="EnsemblPlants"/>
        </authorList>
    </citation>
    <scope>IDENTIFICATION</scope>
</reference>
<keyword evidence="7" id="KW-0175">Coiled coil</keyword>
<feature type="coiled-coil region" evidence="7">
    <location>
        <begin position="455"/>
        <end position="492"/>
    </location>
</feature>
<reference evidence="10" key="2">
    <citation type="submission" date="2018-05" db="EMBL/GenBank/DDBJ databases">
        <title>OgluRS3 (Oryza glumaepatula Reference Sequence Version 3).</title>
        <authorList>
            <person name="Zhang J."/>
            <person name="Kudrna D."/>
            <person name="Lee S."/>
            <person name="Talag J."/>
            <person name="Welchert J."/>
            <person name="Wing R.A."/>
        </authorList>
    </citation>
    <scope>NUCLEOTIDE SEQUENCE [LARGE SCALE GENOMIC DNA]</scope>
</reference>
<evidence type="ECO:0000256" key="6">
    <source>
        <dbReference type="ARBA" id="ARBA00023136"/>
    </source>
</evidence>
<keyword evidence="3" id="KW-0808">Transferase</keyword>
<comment type="subcellular location">
    <subcellularLocation>
        <location evidence="1">Membrane</location>
    </subcellularLocation>
</comment>
<keyword evidence="11" id="KW-1185">Reference proteome</keyword>
<dbReference type="PANTHER" id="PTHR15486:SF76">
    <property type="entry name" value="GLYCEROL-3-PHOSPHATE ACYLTRANSFERASE 5"/>
    <property type="match status" value="1"/>
</dbReference>
<dbReference type="InterPro" id="IPR056462">
    <property type="entry name" value="HAD_RAM2/GPAT1-8"/>
</dbReference>
<dbReference type="Gramene" id="OGLUM03G04790.1">
    <property type="protein sequence ID" value="OGLUM03G04790.1"/>
    <property type="gene ID" value="OGLUM03G04790"/>
</dbReference>
<accession>A0A0D9Z2J0</accession>
<keyword evidence="5 8" id="KW-1133">Transmembrane helix</keyword>
<protein>
    <recommendedName>
        <fullName evidence="9">Glycerol-3-phosphate acyltransferase RAM2/GPAT1-8 HAD-like domain-containing protein</fullName>
    </recommendedName>
</protein>
<evidence type="ECO:0000256" key="2">
    <source>
        <dbReference type="ARBA" id="ARBA00007937"/>
    </source>
</evidence>
<dbReference type="GO" id="GO:0016020">
    <property type="term" value="C:membrane"/>
    <property type="evidence" value="ECO:0007669"/>
    <property type="project" value="UniProtKB-SubCell"/>
</dbReference>
<dbReference type="STRING" id="40148.A0A0D9Z2J0"/>
<proteinExistence type="inferred from homology"/>
<organism evidence="10">
    <name type="scientific">Oryza glumipatula</name>
    <dbReference type="NCBI Taxonomy" id="40148"/>
    <lineage>
        <taxon>Eukaryota</taxon>
        <taxon>Viridiplantae</taxon>
        <taxon>Streptophyta</taxon>
        <taxon>Embryophyta</taxon>
        <taxon>Tracheophyta</taxon>
        <taxon>Spermatophyta</taxon>
        <taxon>Magnoliopsida</taxon>
        <taxon>Liliopsida</taxon>
        <taxon>Poales</taxon>
        <taxon>Poaceae</taxon>
        <taxon>BOP clade</taxon>
        <taxon>Oryzoideae</taxon>
        <taxon>Oryzeae</taxon>
        <taxon>Oryzinae</taxon>
        <taxon>Oryza</taxon>
    </lineage>
</organism>
<sequence>MAVAGGAGGEPFPAVDKCDVDASCRRGGRRAVVVVSDLDGTLLRSRSEFPYYALVAFEAGGAPRLALLLLLAPVAWLLRRAAASESAAVRVLVFAATAGARVSDVESAARAVLPRFYADDVHPAAWRVFAACGGGRRLVVTATPRVMAEPFLRGYLGADAVAGTELAAWRGRATGMVDARRGVLVGERKAEAVREMVGDGEMPDIGLGGRRSDYAFMSLCKEAYLVPRDPVEAVPADKLPRPSPRPAPETAPRPVVFHDGRLVQRPRPLAALLAVAWFPVGFLLACVRIAAGALLPMLWLRRAFGALGVRVVLRGAVPAPAPMPLSAGGRGGVLFASNHRTLLDAVFLSVALGRPVATITYSVSRLSELLSPIRTVRLARDRATDAATIRGMLDDGDLAICPERMSRLKSGGDWRRRRRRNSSRGSLDLIGWIRGGTHENILERPHYITKQAAQIMAQDGKLDQLLKIMEEAEKKREEMERRREESEALSLAELQSLKVAVESRIPLVEKKVSELGGSVSDLAKKVSLIQAGLEKCQREGTTCWEPYLLRFSALFAELTNDIVPVATECRTSMFHSTTARGCKAMDPFYFFMNPFPEYTVTFLDKLPAELTCGGGGGKSSHDVANHVQKLIASTLSYECTSLTRRDKYQALAGNDGIVAVKTAKAK</sequence>
<evidence type="ECO:0000256" key="7">
    <source>
        <dbReference type="SAM" id="Coils"/>
    </source>
</evidence>
<evidence type="ECO:0000256" key="8">
    <source>
        <dbReference type="SAM" id="Phobius"/>
    </source>
</evidence>
<dbReference type="InterPro" id="IPR023214">
    <property type="entry name" value="HAD_sf"/>
</dbReference>
<feature type="domain" description="Glycerol-3-phosphate acyltransferase RAM2/GPAT1-8 HAD-like" evidence="9">
    <location>
        <begin position="34"/>
        <end position="226"/>
    </location>
</feature>